<name>A0AA38IB41_9CUCU</name>
<keyword evidence="2" id="KW-1185">Reference proteome</keyword>
<protein>
    <submittedName>
        <fullName evidence="1">Uncharacterized protein</fullName>
    </submittedName>
</protein>
<proteinExistence type="predicted"/>
<evidence type="ECO:0000313" key="2">
    <source>
        <dbReference type="Proteomes" id="UP001168821"/>
    </source>
</evidence>
<sequence>MHSGLSGAAAILIYATQTPEILQLLLTNTVISGKLCGIFSRYGDDAVRNMLISFRMMQEISDFMSLQTSSKMHFSQIRSEFRNTKRGTYGVVNNVDKKWGRLVCQNTGAFSNLISAPFRVEI</sequence>
<organism evidence="1 2">
    <name type="scientific">Zophobas morio</name>
    <dbReference type="NCBI Taxonomy" id="2755281"/>
    <lineage>
        <taxon>Eukaryota</taxon>
        <taxon>Metazoa</taxon>
        <taxon>Ecdysozoa</taxon>
        <taxon>Arthropoda</taxon>
        <taxon>Hexapoda</taxon>
        <taxon>Insecta</taxon>
        <taxon>Pterygota</taxon>
        <taxon>Neoptera</taxon>
        <taxon>Endopterygota</taxon>
        <taxon>Coleoptera</taxon>
        <taxon>Polyphaga</taxon>
        <taxon>Cucujiformia</taxon>
        <taxon>Tenebrionidae</taxon>
        <taxon>Zophobas</taxon>
    </lineage>
</organism>
<accession>A0AA38IB41</accession>
<evidence type="ECO:0000313" key="1">
    <source>
        <dbReference type="EMBL" id="KAJ3654598.1"/>
    </source>
</evidence>
<gene>
    <name evidence="1" type="ORF">Zmor_013774</name>
</gene>
<dbReference type="AlphaFoldDB" id="A0AA38IB41"/>
<comment type="caution">
    <text evidence="1">The sequence shown here is derived from an EMBL/GenBank/DDBJ whole genome shotgun (WGS) entry which is preliminary data.</text>
</comment>
<dbReference type="EMBL" id="JALNTZ010000004">
    <property type="protein sequence ID" value="KAJ3654598.1"/>
    <property type="molecule type" value="Genomic_DNA"/>
</dbReference>
<dbReference type="Proteomes" id="UP001168821">
    <property type="component" value="Unassembled WGS sequence"/>
</dbReference>
<reference evidence="1" key="1">
    <citation type="journal article" date="2023" name="G3 (Bethesda)">
        <title>Whole genome assemblies of Zophobas morio and Tenebrio molitor.</title>
        <authorList>
            <person name="Kaur S."/>
            <person name="Stinson S.A."/>
            <person name="diCenzo G.C."/>
        </authorList>
    </citation>
    <scope>NUCLEOTIDE SEQUENCE</scope>
    <source>
        <strain evidence="1">QUZm001</strain>
    </source>
</reference>